<dbReference type="PANTHER" id="PTHR47558">
    <property type="entry name" value="HISTONE DEACETYLASE HOS3"/>
    <property type="match status" value="1"/>
</dbReference>
<accession>A0AAD7QUW0</accession>
<organism evidence="3 4">
    <name type="scientific">Lipomyces tetrasporus</name>
    <dbReference type="NCBI Taxonomy" id="54092"/>
    <lineage>
        <taxon>Eukaryota</taxon>
        <taxon>Fungi</taxon>
        <taxon>Dikarya</taxon>
        <taxon>Ascomycota</taxon>
        <taxon>Saccharomycotina</taxon>
        <taxon>Lipomycetes</taxon>
        <taxon>Lipomycetales</taxon>
        <taxon>Lipomycetaceae</taxon>
        <taxon>Lipomyces</taxon>
    </lineage>
</organism>
<dbReference type="GeneID" id="80882097"/>
<feature type="region of interest" description="Disordered" evidence="1">
    <location>
        <begin position="625"/>
        <end position="705"/>
    </location>
</feature>
<dbReference type="SUPFAM" id="SSF52768">
    <property type="entry name" value="Arginase/deacetylase"/>
    <property type="match status" value="1"/>
</dbReference>
<evidence type="ECO:0000259" key="2">
    <source>
        <dbReference type="Pfam" id="PF00850"/>
    </source>
</evidence>
<name>A0AAD7QUW0_9ASCO</name>
<dbReference type="PRINTS" id="PR01270">
    <property type="entry name" value="HDASUPER"/>
</dbReference>
<dbReference type="InterPro" id="IPR023801">
    <property type="entry name" value="His_deacetylse_dom"/>
</dbReference>
<dbReference type="AlphaFoldDB" id="A0AAD7QUW0"/>
<evidence type="ECO:0000313" key="4">
    <source>
        <dbReference type="Proteomes" id="UP001217417"/>
    </source>
</evidence>
<dbReference type="PANTHER" id="PTHR47558:SF1">
    <property type="entry name" value="HISTONE DEACETYLASE HOS3"/>
    <property type="match status" value="1"/>
</dbReference>
<feature type="compositionally biased region" description="Low complexity" evidence="1">
    <location>
        <begin position="625"/>
        <end position="637"/>
    </location>
</feature>
<feature type="compositionally biased region" description="Polar residues" evidence="1">
    <location>
        <begin position="638"/>
        <end position="647"/>
    </location>
</feature>
<feature type="domain" description="Histone deacetylase" evidence="2">
    <location>
        <begin position="236"/>
        <end position="567"/>
    </location>
</feature>
<dbReference type="EMBL" id="JARPMG010000003">
    <property type="protein sequence ID" value="KAJ8101718.1"/>
    <property type="molecule type" value="Genomic_DNA"/>
</dbReference>
<evidence type="ECO:0000313" key="3">
    <source>
        <dbReference type="EMBL" id="KAJ8101718.1"/>
    </source>
</evidence>
<dbReference type="InterPro" id="IPR023696">
    <property type="entry name" value="Ureohydrolase_dom_sf"/>
</dbReference>
<gene>
    <name evidence="3" type="ORF">POJ06DRAFT_247690</name>
</gene>
<dbReference type="InterPro" id="IPR037138">
    <property type="entry name" value="His_deacetylse_dom_sf"/>
</dbReference>
<dbReference type="Proteomes" id="UP001217417">
    <property type="component" value="Unassembled WGS sequence"/>
</dbReference>
<keyword evidence="4" id="KW-1185">Reference proteome</keyword>
<dbReference type="InterPro" id="IPR000286">
    <property type="entry name" value="HDACs"/>
</dbReference>
<sequence>MASSNAPSGAAHAPFPSFSFTALLNDDDEVPSSSSFRPTHEGVAVSDEEQAFLDDTIEQMITGPPVLRDFLEQNRAIIPEHLMGQLWTPSVGIRIQGGLNDENAREAPKTPVKEEVDVGIHATAVTPLPDEIADQISRLQIHDEQPQLEPLKEELPKSTALLPDNSNKTLLLLSPLSYMHVFSRKWVAKKYLASIVERPQRLNASAVGIAAAITLAGADAYLLESAAETVNLEECPHVMKVHGKNWPNRLKSLCRSAPDRLNENKLEVPDDWNSGDIYLCEGTVSALEGVIGAVESAVDRVFDNTPGSVRRCFVSIRPPGHHSHPCTPSGFCLINNVHVGIQYAASKYDLTHAIILDFDLHHGDGSQDICWKLSGLEEHDEDFYTDEENSQHEAAESERMKSMQGPKIGYFSLHDVNSFPTEVGYATAEHIKNASTCVIAHDLCIWNVHMEPYSTPEQFDELYRTRYSELFKRAKQFLSAERDRAPILDGNKPFKAGVFLSAGFDGSEFEDKGMQRHGVHVPTSFYSRFSHDAVALANTFCDGRVISLLEGGYSDAAISSGVMSHLLGLQGHEWTDEYATSDVVRQLEKGCKPRWAAPKTVQANDNWIVRAIKLGRSFGPANVFATSSPPSSATSTPKNQQLGSIVSGTPAGRMILRDRRSTPVYNHTARAPGSTTKSSSPLVGRKSQNAVDQSGVIDQSEQTPAVPKHRMAQKEDGTWTIIQQMDHLSV</sequence>
<dbReference type="GO" id="GO:0004407">
    <property type="term" value="F:histone deacetylase activity"/>
    <property type="evidence" value="ECO:0007669"/>
    <property type="project" value="TreeGrafter"/>
</dbReference>
<dbReference type="Pfam" id="PF00850">
    <property type="entry name" value="Hist_deacetyl"/>
    <property type="match status" value="1"/>
</dbReference>
<proteinExistence type="predicted"/>
<dbReference type="InterPro" id="IPR053244">
    <property type="entry name" value="HDAC_HD_type_1"/>
</dbReference>
<dbReference type="GO" id="GO:0010468">
    <property type="term" value="P:regulation of gene expression"/>
    <property type="evidence" value="ECO:0007669"/>
    <property type="project" value="UniProtKB-ARBA"/>
</dbReference>
<feature type="compositionally biased region" description="Polar residues" evidence="1">
    <location>
        <begin position="673"/>
        <end position="703"/>
    </location>
</feature>
<dbReference type="RefSeq" id="XP_056045168.1">
    <property type="nucleotide sequence ID" value="XM_056186931.1"/>
</dbReference>
<comment type="caution">
    <text evidence="3">The sequence shown here is derived from an EMBL/GenBank/DDBJ whole genome shotgun (WGS) entry which is preliminary data.</text>
</comment>
<reference evidence="3" key="1">
    <citation type="submission" date="2023-03" db="EMBL/GenBank/DDBJ databases">
        <title>Near-Complete genome sequence of Lipomyces tetrasporous NRRL Y-64009, an oleaginous yeast capable of growing on lignocellulosic hydrolysates.</title>
        <authorList>
            <consortium name="Lawrence Berkeley National Laboratory"/>
            <person name="Jagtap S.S."/>
            <person name="Liu J.-J."/>
            <person name="Walukiewicz H.E."/>
            <person name="Pangilinan J."/>
            <person name="Lipzen A."/>
            <person name="Ahrendt S."/>
            <person name="Koriabine M."/>
            <person name="Cobaugh K."/>
            <person name="Salamov A."/>
            <person name="Yoshinaga Y."/>
            <person name="Ng V."/>
            <person name="Daum C."/>
            <person name="Grigoriev I.V."/>
            <person name="Slininger P.J."/>
            <person name="Dien B.S."/>
            <person name="Jin Y.-S."/>
            <person name="Rao C.V."/>
        </authorList>
    </citation>
    <scope>NUCLEOTIDE SEQUENCE</scope>
    <source>
        <strain evidence="3">NRRL Y-64009</strain>
    </source>
</reference>
<protein>
    <submittedName>
        <fullName evidence="3">Histone deacetylase domain-containing protein</fullName>
    </submittedName>
</protein>
<dbReference type="GO" id="GO:0005634">
    <property type="term" value="C:nucleus"/>
    <property type="evidence" value="ECO:0007669"/>
    <property type="project" value="TreeGrafter"/>
</dbReference>
<evidence type="ECO:0000256" key="1">
    <source>
        <dbReference type="SAM" id="MobiDB-lite"/>
    </source>
</evidence>
<dbReference type="Gene3D" id="3.40.800.20">
    <property type="entry name" value="Histone deacetylase domain"/>
    <property type="match status" value="1"/>
</dbReference>